<dbReference type="RefSeq" id="WP_004861846.1">
    <property type="nucleotide sequence ID" value="NZ_BBLI01000071.1"/>
</dbReference>
<dbReference type="InterPro" id="IPR008727">
    <property type="entry name" value="PAAR_motif"/>
</dbReference>
<dbReference type="AlphaFoldDB" id="A0AAW8JKC8"/>
<name>A0AAW8JKC8_9GAMM</name>
<evidence type="ECO:0000313" key="1">
    <source>
        <dbReference type="EMBL" id="MDQ9071862.1"/>
    </source>
</evidence>
<proteinExistence type="predicted"/>
<sequence>MTKPLITLGSVTTHGGVVTEVDSHLTLNGIPVHLEGMSHACPKCKTVVTAIASGKTPKLNGRTVILQGDKASCGATFMASQGTVTSTG</sequence>
<gene>
    <name evidence="1" type="ORF">RFH51_10370</name>
</gene>
<reference evidence="1" key="1">
    <citation type="submission" date="2023-08" db="EMBL/GenBank/DDBJ databases">
        <title>Emergence of clinically-relevant ST2 carbapenem-resistant Acinetobacter baumannii strains in hospital sewages in Zhejiang, East of China.</title>
        <authorList>
            <person name="Kaichao C."/>
            <person name="Zhang R."/>
        </authorList>
    </citation>
    <scope>NUCLEOTIDE SEQUENCE</scope>
    <source>
        <strain evidence="1">M-SY-60</strain>
    </source>
</reference>
<dbReference type="Gene3D" id="2.60.200.60">
    <property type="match status" value="1"/>
</dbReference>
<evidence type="ECO:0000313" key="2">
    <source>
        <dbReference type="Proteomes" id="UP001243195"/>
    </source>
</evidence>
<accession>A0AAW8JKC8</accession>
<organism evidence="1 2">
    <name type="scientific">Acinetobacter gerneri</name>
    <dbReference type="NCBI Taxonomy" id="202952"/>
    <lineage>
        <taxon>Bacteria</taxon>
        <taxon>Pseudomonadati</taxon>
        <taxon>Pseudomonadota</taxon>
        <taxon>Gammaproteobacteria</taxon>
        <taxon>Moraxellales</taxon>
        <taxon>Moraxellaceae</taxon>
        <taxon>Acinetobacter</taxon>
    </lineage>
</organism>
<dbReference type="CDD" id="cd14744">
    <property type="entry name" value="PAAR_CT_2"/>
    <property type="match status" value="1"/>
</dbReference>
<dbReference type="EMBL" id="JAVIDA010000012">
    <property type="protein sequence ID" value="MDQ9071862.1"/>
    <property type="molecule type" value="Genomic_DNA"/>
</dbReference>
<comment type="caution">
    <text evidence="1">The sequence shown here is derived from an EMBL/GenBank/DDBJ whole genome shotgun (WGS) entry which is preliminary data.</text>
</comment>
<dbReference type="Pfam" id="PF05488">
    <property type="entry name" value="PAAR_motif"/>
    <property type="match status" value="1"/>
</dbReference>
<protein>
    <submittedName>
        <fullName evidence="1">PAAR domain-containing protein</fullName>
    </submittedName>
</protein>
<dbReference type="Proteomes" id="UP001243195">
    <property type="component" value="Unassembled WGS sequence"/>
</dbReference>
<dbReference type="GeneID" id="84209237"/>